<dbReference type="Gene3D" id="2.120.10.70">
    <property type="entry name" value="Fucose-specific lectin"/>
    <property type="match status" value="1"/>
</dbReference>
<organism evidence="2 3">
    <name type="scientific">Streptomyces machairae</name>
    <dbReference type="NCBI Taxonomy" id="3134109"/>
    <lineage>
        <taxon>Bacteria</taxon>
        <taxon>Bacillati</taxon>
        <taxon>Actinomycetota</taxon>
        <taxon>Actinomycetes</taxon>
        <taxon>Kitasatosporales</taxon>
        <taxon>Streptomycetaceae</taxon>
        <taxon>Streptomyces</taxon>
    </lineage>
</organism>
<accession>A0ABU8UUB3</accession>
<sequence length="100" mass="10690">MDADAGRLGEWSQWTSLGGTVSGSPTLVAVGDTVVLYARAGDYTLWQRRYDGAAWQGWSKREEFPSAAFEGSLGAVAGEGGAVDAVFRGVDGYVHRTQFK</sequence>
<proteinExistence type="predicted"/>
<dbReference type="Pfam" id="PF26607">
    <property type="entry name" value="DUF8189"/>
    <property type="match status" value="1"/>
</dbReference>
<dbReference type="SUPFAM" id="SSF89372">
    <property type="entry name" value="Fucose-specific lectin"/>
    <property type="match status" value="1"/>
</dbReference>
<gene>
    <name evidence="2" type="ORF">WKI71_41535</name>
</gene>
<reference evidence="2 3" key="1">
    <citation type="submission" date="2024-03" db="EMBL/GenBank/DDBJ databases">
        <title>Novel Streptomyces species of biotechnological and ecological value are a feature of Machair soil.</title>
        <authorList>
            <person name="Prole J.R."/>
            <person name="Goodfellow M."/>
            <person name="Allenby N."/>
            <person name="Ward A.C."/>
        </authorList>
    </citation>
    <scope>NUCLEOTIDE SEQUENCE [LARGE SCALE GENOMIC DNA]</scope>
    <source>
        <strain evidence="2 3">MS1.AVA.1</strain>
    </source>
</reference>
<evidence type="ECO:0000313" key="2">
    <source>
        <dbReference type="EMBL" id="MEJ8672467.1"/>
    </source>
</evidence>
<evidence type="ECO:0000259" key="1">
    <source>
        <dbReference type="Pfam" id="PF26607"/>
    </source>
</evidence>
<dbReference type="InterPro" id="IPR058502">
    <property type="entry name" value="PLL-like_beta-prop"/>
</dbReference>
<dbReference type="Proteomes" id="UP001376459">
    <property type="component" value="Unassembled WGS sequence"/>
</dbReference>
<feature type="domain" description="PLL-like beta propeller" evidence="1">
    <location>
        <begin position="7"/>
        <end position="62"/>
    </location>
</feature>
<name>A0ABU8UUB3_9ACTN</name>
<evidence type="ECO:0000313" key="3">
    <source>
        <dbReference type="Proteomes" id="UP001376459"/>
    </source>
</evidence>
<dbReference type="EMBL" id="JBBKAK010000001">
    <property type="protein sequence ID" value="MEJ8672467.1"/>
    <property type="molecule type" value="Genomic_DNA"/>
</dbReference>
<keyword evidence="3" id="KW-1185">Reference proteome</keyword>
<comment type="caution">
    <text evidence="2">The sequence shown here is derived from an EMBL/GenBank/DDBJ whole genome shotgun (WGS) entry which is preliminary data.</text>
</comment>
<protein>
    <recommendedName>
        <fullName evidence="1">PLL-like beta propeller domain-containing protein</fullName>
    </recommendedName>
</protein>